<dbReference type="HOGENOM" id="CLU_043960_4_3_14"/>
<dbReference type="OrthoDB" id="9779738at2"/>
<organism evidence="7 8">
    <name type="scientific">Alteracholeplasma palmae (strain ATCC 49389 / J233)</name>
    <name type="common">Acholeplasma palmae</name>
    <dbReference type="NCBI Taxonomy" id="1318466"/>
    <lineage>
        <taxon>Bacteria</taxon>
        <taxon>Bacillati</taxon>
        <taxon>Mycoplasmatota</taxon>
        <taxon>Mollicutes</taxon>
        <taxon>Acholeplasmatales</taxon>
        <taxon>Acholeplasmataceae</taxon>
        <taxon>Acholeplasma</taxon>
    </lineage>
</organism>
<evidence type="ECO:0000313" key="7">
    <source>
        <dbReference type="EMBL" id="CCV63727.1"/>
    </source>
</evidence>
<comment type="catalytic activity">
    <reaction evidence="6">
        <text>Release of an N-terminal pyroglutamyl group from a polypeptide, the second amino acid generally not being Pro.</text>
        <dbReference type="EC" id="3.4.19.3"/>
    </reaction>
</comment>
<keyword evidence="5" id="KW-0788">Thiol protease</keyword>
<keyword evidence="8" id="KW-1185">Reference proteome</keyword>
<evidence type="ECO:0000256" key="1">
    <source>
        <dbReference type="ARBA" id="ARBA00006641"/>
    </source>
</evidence>
<evidence type="ECO:0000256" key="6">
    <source>
        <dbReference type="PROSITE-ProRule" id="PRU10077"/>
    </source>
</evidence>
<dbReference type="GO" id="GO:0005829">
    <property type="term" value="C:cytosol"/>
    <property type="evidence" value="ECO:0007669"/>
    <property type="project" value="InterPro"/>
</dbReference>
<keyword evidence="2" id="KW-0963">Cytoplasm</keyword>
<evidence type="ECO:0000256" key="2">
    <source>
        <dbReference type="ARBA" id="ARBA00022490"/>
    </source>
</evidence>
<dbReference type="PROSITE" id="PS01334">
    <property type="entry name" value="PYRASE_CYS"/>
    <property type="match status" value="1"/>
</dbReference>
<keyword evidence="3" id="KW-0645">Protease</keyword>
<dbReference type="InterPro" id="IPR000816">
    <property type="entry name" value="Peptidase_C15"/>
</dbReference>
<dbReference type="InterPro" id="IPR033694">
    <property type="entry name" value="PGPEP1_Cys_AS"/>
</dbReference>
<dbReference type="CDD" id="cd00501">
    <property type="entry name" value="Peptidase_C15"/>
    <property type="match status" value="1"/>
</dbReference>
<dbReference type="PANTHER" id="PTHR23402">
    <property type="entry name" value="PROTEASE FAMILY C15 PYROGLUTAMYL-PEPTIDASE I-RELATED"/>
    <property type="match status" value="1"/>
</dbReference>
<dbReference type="InterPro" id="IPR036440">
    <property type="entry name" value="Peptidase_C15-like_sf"/>
</dbReference>
<proteinExistence type="inferred from homology"/>
<dbReference type="InterPro" id="IPR016125">
    <property type="entry name" value="Peptidase_C15-like"/>
</dbReference>
<dbReference type="STRING" id="1318466.BN85401500"/>
<evidence type="ECO:0000256" key="4">
    <source>
        <dbReference type="ARBA" id="ARBA00022801"/>
    </source>
</evidence>
<dbReference type="SUPFAM" id="SSF53182">
    <property type="entry name" value="Pyrrolidone carboxyl peptidase (pyroglutamate aminopeptidase)"/>
    <property type="match status" value="1"/>
</dbReference>
<dbReference type="AlphaFoldDB" id="U4KJU5"/>
<dbReference type="Gene3D" id="3.40.630.20">
    <property type="entry name" value="Peptidase C15, pyroglutamyl peptidase I-like"/>
    <property type="match status" value="1"/>
</dbReference>
<accession>U4KJU5</accession>
<protein>
    <recommendedName>
        <fullName evidence="6">Pyroglutamyl-peptidase I</fullName>
        <ecNumber evidence="6">3.4.19.3</ecNumber>
    </recommendedName>
</protein>
<dbReference type="Pfam" id="PF01470">
    <property type="entry name" value="Peptidase_C15"/>
    <property type="match status" value="1"/>
</dbReference>
<dbReference type="EMBL" id="FO681347">
    <property type="protein sequence ID" value="CCV63727.1"/>
    <property type="molecule type" value="Genomic_DNA"/>
</dbReference>
<dbReference type="RefSeq" id="WP_026654708.1">
    <property type="nucleotide sequence ID" value="NC_022538.1"/>
</dbReference>
<dbReference type="GO" id="GO:0016920">
    <property type="term" value="F:pyroglutamyl-peptidase activity"/>
    <property type="evidence" value="ECO:0007669"/>
    <property type="project" value="UniProtKB-EC"/>
</dbReference>
<evidence type="ECO:0000256" key="5">
    <source>
        <dbReference type="ARBA" id="ARBA00022807"/>
    </source>
</evidence>
<sequence>MKKVLVTAFAPFNMRNENESEEVLKQIDSKFNEGIVIKKFLPTAFYNSFEEVKKVIDKEKIDVIILLGEASKRSMISIEKIAYNEIKTDIPDNNGKVLNQKIFEDGEDKYYANFSPMKIKELFDTKKIPSYVSEDAGRYVCNSLLYSVMHYQIQKDDIAPTTFIHLPISKNEEERNKLVFAINYLISRLFNE</sequence>
<dbReference type="Proteomes" id="UP000032740">
    <property type="component" value="Chromosome"/>
</dbReference>
<dbReference type="EC" id="3.4.19.3" evidence="6"/>
<dbReference type="GO" id="GO:0006508">
    <property type="term" value="P:proteolysis"/>
    <property type="evidence" value="ECO:0007669"/>
    <property type="project" value="UniProtKB-KW"/>
</dbReference>
<keyword evidence="4 7" id="KW-0378">Hydrolase</keyword>
<dbReference type="PRINTS" id="PR00706">
    <property type="entry name" value="PYROGLUPTASE"/>
</dbReference>
<gene>
    <name evidence="7" type="primary">pcp</name>
    <name evidence="7" type="ORF">BN85401500</name>
</gene>
<dbReference type="KEGG" id="apal:BN85401500"/>
<evidence type="ECO:0000256" key="3">
    <source>
        <dbReference type="ARBA" id="ARBA00022670"/>
    </source>
</evidence>
<dbReference type="MEROPS" id="C15.001"/>
<dbReference type="PIRSF" id="PIRSF015592">
    <property type="entry name" value="Prld-crbxl_pptds"/>
    <property type="match status" value="1"/>
</dbReference>
<evidence type="ECO:0000313" key="8">
    <source>
        <dbReference type="Proteomes" id="UP000032740"/>
    </source>
</evidence>
<name>U4KJU5_ALTPJ</name>
<dbReference type="PANTHER" id="PTHR23402:SF1">
    <property type="entry name" value="PYROGLUTAMYL-PEPTIDASE I"/>
    <property type="match status" value="1"/>
</dbReference>
<comment type="similarity">
    <text evidence="1">Belongs to the peptidase C15 family.</text>
</comment>
<feature type="active site" evidence="6">
    <location>
        <position position="141"/>
    </location>
</feature>
<reference evidence="7 8" key="1">
    <citation type="journal article" date="2013" name="J. Mol. Microbiol. Biotechnol.">
        <title>Analysis of the Complete Genomes of Acholeplasma brassicae , A. palmae and A. laidlawii and Their Comparison to the Obligate Parasites from ' Candidatus Phytoplasma'.</title>
        <authorList>
            <person name="Kube M."/>
            <person name="Siewert C."/>
            <person name="Migdoll A.M."/>
            <person name="Duduk B."/>
            <person name="Holz S."/>
            <person name="Rabus R."/>
            <person name="Seemuller E."/>
            <person name="Mitrovic J."/>
            <person name="Muller I."/>
            <person name="Buttner C."/>
            <person name="Reinhardt R."/>
        </authorList>
    </citation>
    <scope>NUCLEOTIDE SEQUENCE [LARGE SCALE GENOMIC DNA]</scope>
    <source>
        <strain evidence="7 8">J233</strain>
    </source>
</reference>